<dbReference type="PANTHER" id="PTHR20855:SF52">
    <property type="entry name" value="ADIPONECTIN RECEPTOR PROTEIN"/>
    <property type="match status" value="1"/>
</dbReference>
<evidence type="ECO:0000256" key="6">
    <source>
        <dbReference type="PIRSR" id="PIRSR604254-1"/>
    </source>
</evidence>
<dbReference type="GO" id="GO:0038023">
    <property type="term" value="F:signaling receptor activity"/>
    <property type="evidence" value="ECO:0007669"/>
    <property type="project" value="TreeGrafter"/>
</dbReference>
<keyword evidence="6" id="KW-0479">Metal-binding</keyword>
<evidence type="ECO:0000256" key="3">
    <source>
        <dbReference type="ARBA" id="ARBA00022692"/>
    </source>
</evidence>
<reference evidence="9 10" key="1">
    <citation type="submission" date="2021-11" db="EMBL/GenBank/DDBJ databases">
        <title>Black yeast isolated from Biological Soil Crust.</title>
        <authorList>
            <person name="Kurbessoian T."/>
        </authorList>
    </citation>
    <scope>NUCLEOTIDE SEQUENCE [LARGE SCALE GENOMIC DNA]</scope>
    <source>
        <strain evidence="9 10">CCFEE 5522</strain>
    </source>
</reference>
<dbReference type="AlphaFoldDB" id="A0AAV9JB82"/>
<gene>
    <name evidence="9" type="ORF">LTR36_006995</name>
</gene>
<protein>
    <recommendedName>
        <fullName evidence="11">HlyIII-domain-containing protein</fullName>
    </recommendedName>
</protein>
<dbReference type="GO" id="GO:0006882">
    <property type="term" value="P:intracellular zinc ion homeostasis"/>
    <property type="evidence" value="ECO:0007669"/>
    <property type="project" value="TreeGrafter"/>
</dbReference>
<dbReference type="GO" id="GO:0046872">
    <property type="term" value="F:metal ion binding"/>
    <property type="evidence" value="ECO:0007669"/>
    <property type="project" value="UniProtKB-KW"/>
</dbReference>
<comment type="similarity">
    <text evidence="2">Belongs to the ADIPOR family.</text>
</comment>
<feature type="transmembrane region" description="Helical" evidence="8">
    <location>
        <begin position="145"/>
        <end position="164"/>
    </location>
</feature>
<keyword evidence="5 8" id="KW-0472">Membrane</keyword>
<evidence type="ECO:0000256" key="5">
    <source>
        <dbReference type="ARBA" id="ARBA00023136"/>
    </source>
</evidence>
<feature type="transmembrane region" description="Helical" evidence="8">
    <location>
        <begin position="234"/>
        <end position="255"/>
    </location>
</feature>
<dbReference type="PANTHER" id="PTHR20855">
    <property type="entry name" value="ADIPOR/PROGESTIN RECEPTOR-RELATED"/>
    <property type="match status" value="1"/>
</dbReference>
<feature type="transmembrane region" description="Helical" evidence="8">
    <location>
        <begin position="173"/>
        <end position="192"/>
    </location>
</feature>
<feature type="binding site" evidence="6">
    <location>
        <position position="277"/>
    </location>
    <ligand>
        <name>Zn(2+)</name>
        <dbReference type="ChEBI" id="CHEBI:29105"/>
    </ligand>
</feature>
<keyword evidence="6" id="KW-0862">Zinc</keyword>
<evidence type="ECO:0008006" key="11">
    <source>
        <dbReference type="Google" id="ProtNLM"/>
    </source>
</evidence>
<feature type="binding site" evidence="6">
    <location>
        <position position="273"/>
    </location>
    <ligand>
        <name>Zn(2+)</name>
        <dbReference type="ChEBI" id="CHEBI:29105"/>
    </ligand>
</feature>
<evidence type="ECO:0000256" key="7">
    <source>
        <dbReference type="SAM" id="MobiDB-lite"/>
    </source>
</evidence>
<proteinExistence type="inferred from homology"/>
<comment type="caution">
    <text evidence="9">The sequence shown here is derived from an EMBL/GenBank/DDBJ whole genome shotgun (WGS) entry which is preliminary data.</text>
</comment>
<feature type="transmembrane region" description="Helical" evidence="8">
    <location>
        <begin position="275"/>
        <end position="295"/>
    </location>
</feature>
<name>A0AAV9JB82_9PEZI</name>
<dbReference type="EMBL" id="JAVFHQ010000044">
    <property type="protein sequence ID" value="KAK4542148.1"/>
    <property type="molecule type" value="Genomic_DNA"/>
</dbReference>
<feature type="transmembrane region" description="Helical" evidence="8">
    <location>
        <begin position="204"/>
        <end position="222"/>
    </location>
</feature>
<dbReference type="Pfam" id="PF03006">
    <property type="entry name" value="HlyIII"/>
    <property type="match status" value="1"/>
</dbReference>
<organism evidence="9 10">
    <name type="scientific">Oleoguttula mirabilis</name>
    <dbReference type="NCBI Taxonomy" id="1507867"/>
    <lineage>
        <taxon>Eukaryota</taxon>
        <taxon>Fungi</taxon>
        <taxon>Dikarya</taxon>
        <taxon>Ascomycota</taxon>
        <taxon>Pezizomycotina</taxon>
        <taxon>Dothideomycetes</taxon>
        <taxon>Dothideomycetidae</taxon>
        <taxon>Mycosphaerellales</taxon>
        <taxon>Teratosphaeriaceae</taxon>
        <taxon>Oleoguttula</taxon>
    </lineage>
</organism>
<keyword evidence="3 8" id="KW-0812">Transmembrane</keyword>
<dbReference type="Proteomes" id="UP001324427">
    <property type="component" value="Unassembled WGS sequence"/>
</dbReference>
<evidence type="ECO:0000313" key="10">
    <source>
        <dbReference type="Proteomes" id="UP001324427"/>
    </source>
</evidence>
<evidence type="ECO:0000313" key="9">
    <source>
        <dbReference type="EMBL" id="KAK4542148.1"/>
    </source>
</evidence>
<accession>A0AAV9JB82</accession>
<evidence type="ECO:0000256" key="4">
    <source>
        <dbReference type="ARBA" id="ARBA00022989"/>
    </source>
</evidence>
<dbReference type="GO" id="GO:0016020">
    <property type="term" value="C:membrane"/>
    <property type="evidence" value="ECO:0007669"/>
    <property type="project" value="UniProtKB-SubCell"/>
</dbReference>
<keyword evidence="10" id="KW-1185">Reference proteome</keyword>
<feature type="transmembrane region" description="Helical" evidence="8">
    <location>
        <begin position="73"/>
        <end position="94"/>
    </location>
</feature>
<comment type="subcellular location">
    <subcellularLocation>
        <location evidence="1">Membrane</location>
        <topology evidence="1">Multi-pass membrane protein</topology>
    </subcellularLocation>
</comment>
<feature type="binding site" evidence="6">
    <location>
        <position position="127"/>
    </location>
    <ligand>
        <name>Zn(2+)</name>
        <dbReference type="ChEBI" id="CHEBI:29105"/>
    </ligand>
</feature>
<sequence>MEDSKDGSAESTASELAGKTEQATKEALTVLWNDLPTWSQDNHYIQRGYRPQSNSYSKSVASIGYLHNETVNIWTHLVGATLAAIAGIILHSYIKPRFEMATREDVTAFSCYFLGAVTCLGMSATYHTICNHSEAVARFGNRLDYVGIIFLIWGSFVPSIYYGFSAEPDLIRLYWTMITTIAAGTLAVVMLPKFRSAEWRPFRAFMFVAMGLSAVVPVIHGVQKYGVAQLEKQMGLWWVVGQGVLYIVGAAVYAARVPERLRPGRFDIWGSSHQIFHVLVVLAAAAHFVGLLKAFDYEHTYRTSLLSAYSSARKFGGP</sequence>
<evidence type="ECO:0000256" key="1">
    <source>
        <dbReference type="ARBA" id="ARBA00004141"/>
    </source>
</evidence>
<evidence type="ECO:0000256" key="8">
    <source>
        <dbReference type="SAM" id="Phobius"/>
    </source>
</evidence>
<dbReference type="InterPro" id="IPR004254">
    <property type="entry name" value="AdipoR/HlyIII-related"/>
</dbReference>
<keyword evidence="4 8" id="KW-1133">Transmembrane helix</keyword>
<feature type="transmembrane region" description="Helical" evidence="8">
    <location>
        <begin position="106"/>
        <end position="125"/>
    </location>
</feature>
<evidence type="ECO:0000256" key="2">
    <source>
        <dbReference type="ARBA" id="ARBA00007018"/>
    </source>
</evidence>
<feature type="region of interest" description="Disordered" evidence="7">
    <location>
        <begin position="1"/>
        <end position="21"/>
    </location>
</feature>